<evidence type="ECO:0000259" key="6">
    <source>
        <dbReference type="PROSITE" id="PS51898"/>
    </source>
</evidence>
<dbReference type="PANTHER" id="PTHR30349">
    <property type="entry name" value="PHAGE INTEGRASE-RELATED"/>
    <property type="match status" value="1"/>
</dbReference>
<keyword evidence="4" id="KW-0233">DNA recombination</keyword>
<feature type="domain" description="Tyr recombinase" evidence="6">
    <location>
        <begin position="117"/>
        <end position="302"/>
    </location>
</feature>
<sequence>MTLERPTSGETSISLSEALDLYLRLKGNGKGEAFERTARRNIEQFYAVVGDPSIGELTSADAASFRDHLIERGLASSSVKRCFASIRSIVSLAIQEHGLPITNPFAKVFIPADDRSKSRPTMPVKTIKILQAECEATNDPNRHLLALISDTGLRLSEALGLIKEDIVLDTEIPHLIIQKHPWRKLKTASSERLVPLIGKSYWAAGQIMQTEAQFAFSNYTSASKCNANSASAALNKWLKPRVPDGCVVYSFRHALRDRLRAVECPSDISDAIGGWSTSGIGHSYGDGYDLVVKQKWLQKIVI</sequence>
<dbReference type="STRING" id="1220535.IMCC14465_15130"/>
<dbReference type="InterPro" id="IPR013762">
    <property type="entry name" value="Integrase-like_cat_sf"/>
</dbReference>
<dbReference type="GO" id="GO:0006310">
    <property type="term" value="P:DNA recombination"/>
    <property type="evidence" value="ECO:0007669"/>
    <property type="project" value="UniProtKB-KW"/>
</dbReference>
<dbReference type="eggNOG" id="COG0582">
    <property type="taxonomic scope" value="Bacteria"/>
</dbReference>
<evidence type="ECO:0000313" key="9">
    <source>
        <dbReference type="Proteomes" id="UP000004836"/>
    </source>
</evidence>
<evidence type="ECO:0000313" key="8">
    <source>
        <dbReference type="EMBL" id="EJW20626.1"/>
    </source>
</evidence>
<dbReference type="PROSITE" id="PS51900">
    <property type="entry name" value="CB"/>
    <property type="match status" value="1"/>
</dbReference>
<dbReference type="PROSITE" id="PS51898">
    <property type="entry name" value="TYR_RECOMBINASE"/>
    <property type="match status" value="1"/>
</dbReference>
<protein>
    <recommendedName>
        <fullName evidence="10">Tyr recombinase domain-containing protein</fullName>
    </recommendedName>
</protein>
<feature type="domain" description="Core-binding (CB)" evidence="7">
    <location>
        <begin position="13"/>
        <end position="94"/>
    </location>
</feature>
<dbReference type="GO" id="GO:0015074">
    <property type="term" value="P:DNA integration"/>
    <property type="evidence" value="ECO:0007669"/>
    <property type="project" value="UniProtKB-KW"/>
</dbReference>
<proteinExistence type="inferred from homology"/>
<gene>
    <name evidence="8" type="ORF">IMCC14465_15130</name>
</gene>
<evidence type="ECO:0008006" key="10">
    <source>
        <dbReference type="Google" id="ProtNLM"/>
    </source>
</evidence>
<dbReference type="PANTHER" id="PTHR30349:SF64">
    <property type="entry name" value="PROPHAGE INTEGRASE INTD-RELATED"/>
    <property type="match status" value="1"/>
</dbReference>
<evidence type="ECO:0000256" key="1">
    <source>
        <dbReference type="ARBA" id="ARBA00008857"/>
    </source>
</evidence>
<comment type="similarity">
    <text evidence="1">Belongs to the 'phage' integrase family.</text>
</comment>
<dbReference type="AlphaFoldDB" id="J9DFH9"/>
<dbReference type="Gene3D" id="1.10.443.10">
    <property type="entry name" value="Intergrase catalytic core"/>
    <property type="match status" value="1"/>
</dbReference>
<dbReference type="InterPro" id="IPR011010">
    <property type="entry name" value="DNA_brk_join_enz"/>
</dbReference>
<evidence type="ECO:0000259" key="7">
    <source>
        <dbReference type="PROSITE" id="PS51900"/>
    </source>
</evidence>
<dbReference type="InterPro" id="IPR050090">
    <property type="entry name" value="Tyrosine_recombinase_XerCD"/>
</dbReference>
<dbReference type="PATRIC" id="fig|1220535.3.peg.1506"/>
<name>J9DFH9_9PROT</name>
<comment type="caution">
    <text evidence="8">The sequence shown here is derived from an EMBL/GenBank/DDBJ whole genome shotgun (WGS) entry which is preliminary data.</text>
</comment>
<accession>J9DFH9</accession>
<dbReference type="InterPro" id="IPR010998">
    <property type="entry name" value="Integrase_recombinase_N"/>
</dbReference>
<organism evidence="8 9">
    <name type="scientific">alpha proteobacterium IMCC14465</name>
    <dbReference type="NCBI Taxonomy" id="1220535"/>
    <lineage>
        <taxon>Bacteria</taxon>
        <taxon>Pseudomonadati</taxon>
        <taxon>Pseudomonadota</taxon>
        <taxon>Alphaproteobacteria</taxon>
        <taxon>PS1 clade</taxon>
    </lineage>
</organism>
<reference evidence="8 9" key="1">
    <citation type="journal article" date="2012" name="J. Bacteriol.">
        <title>Genome Sequence of Strain IMCC14465, Isolated from the East Sea, Belonging to the PS1 Clade of Alphaproteobacteria.</title>
        <authorList>
            <person name="Yang S.J."/>
            <person name="Kang I."/>
            <person name="Cho J.C."/>
        </authorList>
    </citation>
    <scope>NUCLEOTIDE SEQUENCE [LARGE SCALE GENOMIC DNA]</scope>
    <source>
        <strain evidence="8 9">IMCC14465</strain>
    </source>
</reference>
<dbReference type="Proteomes" id="UP000004836">
    <property type="component" value="Unassembled WGS sequence"/>
</dbReference>
<evidence type="ECO:0000256" key="4">
    <source>
        <dbReference type="ARBA" id="ARBA00023172"/>
    </source>
</evidence>
<keyword evidence="3 5" id="KW-0238">DNA-binding</keyword>
<dbReference type="EMBL" id="ALYF01000006">
    <property type="protein sequence ID" value="EJW20626.1"/>
    <property type="molecule type" value="Genomic_DNA"/>
</dbReference>
<dbReference type="Gene3D" id="1.10.150.130">
    <property type="match status" value="1"/>
</dbReference>
<dbReference type="GO" id="GO:0003677">
    <property type="term" value="F:DNA binding"/>
    <property type="evidence" value="ECO:0007669"/>
    <property type="project" value="UniProtKB-UniRule"/>
</dbReference>
<dbReference type="InterPro" id="IPR002104">
    <property type="entry name" value="Integrase_catalytic"/>
</dbReference>
<evidence type="ECO:0000256" key="3">
    <source>
        <dbReference type="ARBA" id="ARBA00023125"/>
    </source>
</evidence>
<dbReference type="InterPro" id="IPR044068">
    <property type="entry name" value="CB"/>
</dbReference>
<evidence type="ECO:0000256" key="2">
    <source>
        <dbReference type="ARBA" id="ARBA00022908"/>
    </source>
</evidence>
<dbReference type="SUPFAM" id="SSF56349">
    <property type="entry name" value="DNA breaking-rejoining enzymes"/>
    <property type="match status" value="1"/>
</dbReference>
<evidence type="ECO:0000256" key="5">
    <source>
        <dbReference type="PROSITE-ProRule" id="PRU01248"/>
    </source>
</evidence>
<keyword evidence="2" id="KW-0229">DNA integration</keyword>
<keyword evidence="9" id="KW-1185">Reference proteome</keyword>